<evidence type="ECO:0000259" key="5">
    <source>
        <dbReference type="PROSITE" id="PS50039"/>
    </source>
</evidence>
<dbReference type="RefSeq" id="XP_043033748.1">
    <property type="nucleotide sequence ID" value="XM_043177987.1"/>
</dbReference>
<gene>
    <name evidence="6" type="ORF">BT62DRAFT_1012900</name>
</gene>
<keyword evidence="7" id="KW-1185">Reference proteome</keyword>
<accession>A0A9P7VFZ9</accession>
<keyword evidence="1 2" id="KW-0238">DNA-binding</keyword>
<dbReference type="GO" id="GO:0043565">
    <property type="term" value="F:sequence-specific DNA binding"/>
    <property type="evidence" value="ECO:0007669"/>
    <property type="project" value="InterPro"/>
</dbReference>
<keyword evidence="4" id="KW-0812">Transmembrane</keyword>
<keyword evidence="2" id="KW-0539">Nucleus</keyword>
<organism evidence="6 7">
    <name type="scientific">Guyanagaster necrorhizus</name>
    <dbReference type="NCBI Taxonomy" id="856835"/>
    <lineage>
        <taxon>Eukaryota</taxon>
        <taxon>Fungi</taxon>
        <taxon>Dikarya</taxon>
        <taxon>Basidiomycota</taxon>
        <taxon>Agaricomycotina</taxon>
        <taxon>Agaricomycetes</taxon>
        <taxon>Agaricomycetidae</taxon>
        <taxon>Agaricales</taxon>
        <taxon>Marasmiineae</taxon>
        <taxon>Physalacriaceae</taxon>
        <taxon>Guyanagaster</taxon>
    </lineage>
</organism>
<dbReference type="InterPro" id="IPR036388">
    <property type="entry name" value="WH-like_DNA-bd_sf"/>
</dbReference>
<feature type="domain" description="Fork-head" evidence="5">
    <location>
        <begin position="218"/>
        <end position="308"/>
    </location>
</feature>
<proteinExistence type="predicted"/>
<dbReference type="InterPro" id="IPR036390">
    <property type="entry name" value="WH_DNA-bd_sf"/>
</dbReference>
<protein>
    <recommendedName>
        <fullName evidence="5">Fork-head domain-containing protein</fullName>
    </recommendedName>
</protein>
<comment type="subcellular location">
    <subcellularLocation>
        <location evidence="2">Nucleus</location>
    </subcellularLocation>
</comment>
<sequence>MPILSPAPRLHTHTPTDANIDSHIWNFLPRVLLINFFIGYVFVQSVSGANRRISDRNQFVNIAMYGTPTIPGHLLVFYSLLCFFSPPFALAQTLLIMYPDHPAPQNKYNDPVHQNAGNTVVAHHPYYRNKSARVKGMVRTPPAAYPGGTANATPSLAPPLPPRRIMAPYGLPILPPPSYPQLYNLPDPAPFIREKLQIPPGALIHLSSLVDESVRHTRPSYETKDLAAVAIYSSLDGKATQAQIRSALTARFEYFRTDNALLDTLKNALSASDLFLLLKPLPNDPVTRGGFWVVNVTNPTGHRARKRNTSSKIGSGTNSDVST</sequence>
<dbReference type="Gene3D" id="1.10.10.10">
    <property type="entry name" value="Winged helix-like DNA-binding domain superfamily/Winged helix DNA-binding domain"/>
    <property type="match status" value="1"/>
</dbReference>
<dbReference type="SUPFAM" id="SSF46785">
    <property type="entry name" value="Winged helix' DNA-binding domain"/>
    <property type="match status" value="1"/>
</dbReference>
<evidence type="ECO:0000256" key="2">
    <source>
        <dbReference type="PROSITE-ProRule" id="PRU00089"/>
    </source>
</evidence>
<dbReference type="GeneID" id="66100274"/>
<feature type="transmembrane region" description="Helical" evidence="4">
    <location>
        <begin position="24"/>
        <end position="43"/>
    </location>
</feature>
<dbReference type="InterPro" id="IPR001766">
    <property type="entry name" value="Fork_head_dom"/>
</dbReference>
<dbReference type="AlphaFoldDB" id="A0A9P7VFZ9"/>
<evidence type="ECO:0000256" key="4">
    <source>
        <dbReference type="SAM" id="Phobius"/>
    </source>
</evidence>
<reference evidence="6" key="1">
    <citation type="submission" date="2020-11" db="EMBL/GenBank/DDBJ databases">
        <title>Adaptations for nitrogen fixation in a non-lichenized fungal sporocarp promotes dispersal by wood-feeding termites.</title>
        <authorList>
            <consortium name="DOE Joint Genome Institute"/>
            <person name="Koch R.A."/>
            <person name="Yoon G."/>
            <person name="Arayal U."/>
            <person name="Lail K."/>
            <person name="Amirebrahimi M."/>
            <person name="Labutti K."/>
            <person name="Lipzen A."/>
            <person name="Riley R."/>
            <person name="Barry K."/>
            <person name="Henrissat B."/>
            <person name="Grigoriev I.V."/>
            <person name="Herr J.R."/>
            <person name="Aime M.C."/>
        </authorList>
    </citation>
    <scope>NUCLEOTIDE SEQUENCE</scope>
    <source>
        <strain evidence="6">MCA 3950</strain>
    </source>
</reference>
<feature type="region of interest" description="Disordered" evidence="3">
    <location>
        <begin position="302"/>
        <end position="323"/>
    </location>
</feature>
<evidence type="ECO:0000256" key="1">
    <source>
        <dbReference type="ARBA" id="ARBA00023125"/>
    </source>
</evidence>
<keyword evidence="4" id="KW-1133">Transmembrane helix</keyword>
<dbReference type="Proteomes" id="UP000812287">
    <property type="component" value="Unassembled WGS sequence"/>
</dbReference>
<dbReference type="GO" id="GO:0005634">
    <property type="term" value="C:nucleus"/>
    <property type="evidence" value="ECO:0007669"/>
    <property type="project" value="UniProtKB-SubCell"/>
</dbReference>
<keyword evidence="4" id="KW-0472">Membrane</keyword>
<feature type="DNA-binding region" description="Fork-head" evidence="2">
    <location>
        <begin position="218"/>
        <end position="308"/>
    </location>
</feature>
<dbReference type="EMBL" id="MU250574">
    <property type="protein sequence ID" value="KAG7440248.1"/>
    <property type="molecule type" value="Genomic_DNA"/>
</dbReference>
<name>A0A9P7VFZ9_9AGAR</name>
<evidence type="ECO:0000256" key="3">
    <source>
        <dbReference type="SAM" id="MobiDB-lite"/>
    </source>
</evidence>
<evidence type="ECO:0000313" key="6">
    <source>
        <dbReference type="EMBL" id="KAG7440248.1"/>
    </source>
</evidence>
<dbReference type="GO" id="GO:0003700">
    <property type="term" value="F:DNA-binding transcription factor activity"/>
    <property type="evidence" value="ECO:0007669"/>
    <property type="project" value="InterPro"/>
</dbReference>
<feature type="compositionally biased region" description="Polar residues" evidence="3">
    <location>
        <begin position="310"/>
        <end position="323"/>
    </location>
</feature>
<comment type="caution">
    <text evidence="6">The sequence shown here is derived from an EMBL/GenBank/DDBJ whole genome shotgun (WGS) entry which is preliminary data.</text>
</comment>
<dbReference type="OrthoDB" id="5954824at2759"/>
<dbReference type="PROSITE" id="PS50039">
    <property type="entry name" value="FORK_HEAD_3"/>
    <property type="match status" value="1"/>
</dbReference>
<evidence type="ECO:0000313" key="7">
    <source>
        <dbReference type="Proteomes" id="UP000812287"/>
    </source>
</evidence>